<reference evidence="1 2" key="1">
    <citation type="submission" date="2018-02" db="EMBL/GenBank/DDBJ databases">
        <title>The genomes of Aspergillus section Nigri reveals drivers in fungal speciation.</title>
        <authorList>
            <consortium name="DOE Joint Genome Institute"/>
            <person name="Vesth T.C."/>
            <person name="Nybo J."/>
            <person name="Theobald S."/>
            <person name="Brandl J."/>
            <person name="Frisvad J.C."/>
            <person name="Nielsen K.F."/>
            <person name="Lyhne E.K."/>
            <person name="Kogle M.E."/>
            <person name="Kuo A."/>
            <person name="Riley R."/>
            <person name="Clum A."/>
            <person name="Nolan M."/>
            <person name="Lipzen A."/>
            <person name="Salamov A."/>
            <person name="Henrissat B."/>
            <person name="Wiebenga A."/>
            <person name="De vries R.P."/>
            <person name="Grigoriev I.V."/>
            <person name="Mortensen U.H."/>
            <person name="Andersen M.R."/>
            <person name="Baker S.E."/>
        </authorList>
    </citation>
    <scope>NUCLEOTIDE SEQUENCE [LARGE SCALE GENOMIC DNA]</scope>
    <source>
        <strain evidence="1 2">CBS 101889</strain>
    </source>
</reference>
<gene>
    <name evidence="1" type="ORF">BO97DRAFT_439949</name>
</gene>
<dbReference type="GeneID" id="37202317"/>
<keyword evidence="2" id="KW-1185">Reference proteome</keyword>
<dbReference type="Proteomes" id="UP000248961">
    <property type="component" value="Unassembled WGS sequence"/>
</dbReference>
<dbReference type="RefSeq" id="XP_025556197.1">
    <property type="nucleotide sequence ID" value="XM_025698028.1"/>
</dbReference>
<dbReference type="EMBL" id="KZ824268">
    <property type="protein sequence ID" value="RAL17043.1"/>
    <property type="molecule type" value="Genomic_DNA"/>
</dbReference>
<organism evidence="1 2">
    <name type="scientific">Aspergillus homomorphus (strain CBS 101889)</name>
    <dbReference type="NCBI Taxonomy" id="1450537"/>
    <lineage>
        <taxon>Eukaryota</taxon>
        <taxon>Fungi</taxon>
        <taxon>Dikarya</taxon>
        <taxon>Ascomycota</taxon>
        <taxon>Pezizomycotina</taxon>
        <taxon>Eurotiomycetes</taxon>
        <taxon>Eurotiomycetidae</taxon>
        <taxon>Eurotiales</taxon>
        <taxon>Aspergillaceae</taxon>
        <taxon>Aspergillus</taxon>
        <taxon>Aspergillus subgen. Circumdati</taxon>
    </lineage>
</organism>
<accession>A0A395ICZ8</accession>
<name>A0A395ICZ8_ASPHC</name>
<proteinExistence type="predicted"/>
<sequence length="219" mass="24331">MGAWKSEPTETAKSVNGFLLCGSHNKEAIRTRYQPDENEPTPSEDDINIVYDIVTVRAVTHLMLDGAYQELRALKQQSTHETADFIRSTISTFLCTQRKGQGEQATYQLFADLLEVTNEATIQAFGDELAKGTYYECNNVCHALSNLKNAGTIDTNMELTIRKWVAKEVKGSVFMTYFGRVDDTPAFAAKARNWEAVNNILGTRVEGDNAADALAYATE</sequence>
<dbReference type="AlphaFoldDB" id="A0A395ICZ8"/>
<dbReference type="VEuPathDB" id="FungiDB:BO97DRAFT_439949"/>
<protein>
    <submittedName>
        <fullName evidence="1">Uncharacterized protein</fullName>
    </submittedName>
</protein>
<evidence type="ECO:0000313" key="1">
    <source>
        <dbReference type="EMBL" id="RAL17043.1"/>
    </source>
</evidence>
<evidence type="ECO:0000313" key="2">
    <source>
        <dbReference type="Proteomes" id="UP000248961"/>
    </source>
</evidence>